<dbReference type="AlphaFoldDB" id="A0A1I7URU7"/>
<evidence type="ECO:0000256" key="4">
    <source>
        <dbReference type="ARBA" id="ARBA00022741"/>
    </source>
</evidence>
<evidence type="ECO:0000256" key="1">
    <source>
        <dbReference type="ARBA" id="ARBA00001946"/>
    </source>
</evidence>
<dbReference type="PANTHER" id="PTHR24351">
    <property type="entry name" value="RIBOSOMAL PROTEIN S6 KINASE"/>
    <property type="match status" value="1"/>
</dbReference>
<dbReference type="WBParaSite" id="Csp11.Scaffold630.g18714.t1">
    <property type="protein sequence ID" value="Csp11.Scaffold630.g18714.t1"/>
    <property type="gene ID" value="Csp11.Scaffold630.g18714"/>
</dbReference>
<dbReference type="Gene3D" id="1.10.510.10">
    <property type="entry name" value="Transferase(Phosphotransferase) domain 1"/>
    <property type="match status" value="1"/>
</dbReference>
<evidence type="ECO:0000256" key="6">
    <source>
        <dbReference type="ARBA" id="ARBA00022840"/>
    </source>
</evidence>
<dbReference type="SUPFAM" id="SSF56112">
    <property type="entry name" value="Protein kinase-like (PK-like)"/>
    <property type="match status" value="1"/>
</dbReference>
<name>A0A1I7URU7_9PELO</name>
<dbReference type="eggNOG" id="KOG0616">
    <property type="taxonomic scope" value="Eukaryota"/>
</dbReference>
<evidence type="ECO:0000256" key="2">
    <source>
        <dbReference type="ARBA" id="ARBA00022527"/>
    </source>
</evidence>
<dbReference type="Gene3D" id="3.30.200.20">
    <property type="entry name" value="Phosphorylase Kinase, domain 1"/>
    <property type="match status" value="1"/>
</dbReference>
<evidence type="ECO:0000259" key="8">
    <source>
        <dbReference type="PROSITE" id="PS50011"/>
    </source>
</evidence>
<dbReference type="GO" id="GO:0005524">
    <property type="term" value="F:ATP binding"/>
    <property type="evidence" value="ECO:0007669"/>
    <property type="project" value="UniProtKB-KW"/>
</dbReference>
<dbReference type="InterPro" id="IPR011009">
    <property type="entry name" value="Kinase-like_dom_sf"/>
</dbReference>
<proteinExistence type="predicted"/>
<feature type="domain" description="Protein kinase" evidence="8">
    <location>
        <begin position="12"/>
        <end position="275"/>
    </location>
</feature>
<evidence type="ECO:0000256" key="5">
    <source>
        <dbReference type="ARBA" id="ARBA00022777"/>
    </source>
</evidence>
<keyword evidence="7" id="KW-0460">Magnesium</keyword>
<dbReference type="Proteomes" id="UP000095282">
    <property type="component" value="Unplaced"/>
</dbReference>
<dbReference type="PROSITE" id="PS51285">
    <property type="entry name" value="AGC_KINASE_CTER"/>
    <property type="match status" value="1"/>
</dbReference>
<dbReference type="PROSITE" id="PS00108">
    <property type="entry name" value="PROTEIN_KINASE_ST"/>
    <property type="match status" value="1"/>
</dbReference>
<evidence type="ECO:0000313" key="11">
    <source>
        <dbReference type="WBParaSite" id="Csp11.Scaffold630.g18714.t1"/>
    </source>
</evidence>
<evidence type="ECO:0000259" key="9">
    <source>
        <dbReference type="PROSITE" id="PS51285"/>
    </source>
</evidence>
<comment type="cofactor">
    <cofactor evidence="1">
        <name>Mg(2+)</name>
        <dbReference type="ChEBI" id="CHEBI:18420"/>
    </cofactor>
</comment>
<protein>
    <submittedName>
        <fullName evidence="11">Protein kinase domain-containing protein</fullName>
    </submittedName>
</protein>
<dbReference type="InterPro" id="IPR000961">
    <property type="entry name" value="AGC-kinase_C"/>
</dbReference>
<dbReference type="FunFam" id="1.10.510.10:FF:000571">
    <property type="entry name" value="Maternal embryonic leucine zipper kinase"/>
    <property type="match status" value="1"/>
</dbReference>
<keyword evidence="2" id="KW-0723">Serine/threonine-protein kinase</keyword>
<dbReference type="Pfam" id="PF00069">
    <property type="entry name" value="Pkinase"/>
    <property type="match status" value="1"/>
</dbReference>
<evidence type="ECO:0000256" key="7">
    <source>
        <dbReference type="ARBA" id="ARBA00022842"/>
    </source>
</evidence>
<dbReference type="SMART" id="SM00220">
    <property type="entry name" value="S_TKc"/>
    <property type="match status" value="1"/>
</dbReference>
<accession>A0A1I7URU7</accession>
<keyword evidence="3" id="KW-0808">Transferase</keyword>
<feature type="domain" description="AGC-kinase C-terminal" evidence="9">
    <location>
        <begin position="276"/>
        <end position="347"/>
    </location>
</feature>
<keyword evidence="10" id="KW-1185">Reference proteome</keyword>
<reference evidence="11" key="1">
    <citation type="submission" date="2016-11" db="UniProtKB">
        <authorList>
            <consortium name="WormBaseParasite"/>
        </authorList>
    </citation>
    <scope>IDENTIFICATION</scope>
</reference>
<evidence type="ECO:0000256" key="3">
    <source>
        <dbReference type="ARBA" id="ARBA00022679"/>
    </source>
</evidence>
<dbReference type="GO" id="GO:0004674">
    <property type="term" value="F:protein serine/threonine kinase activity"/>
    <property type="evidence" value="ECO:0007669"/>
    <property type="project" value="UniProtKB-KW"/>
</dbReference>
<dbReference type="STRING" id="1561998.A0A1I7URU7"/>
<keyword evidence="6" id="KW-0067">ATP-binding</keyword>
<keyword evidence="4" id="KW-0547">Nucleotide-binding</keyword>
<dbReference type="InterPro" id="IPR008271">
    <property type="entry name" value="Ser/Thr_kinase_AS"/>
</dbReference>
<dbReference type="PROSITE" id="PS50011">
    <property type="entry name" value="PROTEIN_KINASE_DOM"/>
    <property type="match status" value="1"/>
</dbReference>
<keyword evidence="5" id="KW-0418">Kinase</keyword>
<organism evidence="10 11">
    <name type="scientific">Caenorhabditis tropicalis</name>
    <dbReference type="NCBI Taxonomy" id="1561998"/>
    <lineage>
        <taxon>Eukaryota</taxon>
        <taxon>Metazoa</taxon>
        <taxon>Ecdysozoa</taxon>
        <taxon>Nematoda</taxon>
        <taxon>Chromadorea</taxon>
        <taxon>Rhabditida</taxon>
        <taxon>Rhabditina</taxon>
        <taxon>Rhabditomorpha</taxon>
        <taxon>Rhabditoidea</taxon>
        <taxon>Rhabditidae</taxon>
        <taxon>Peloderinae</taxon>
        <taxon>Caenorhabditis</taxon>
    </lineage>
</organism>
<sequence length="359" mass="41604">MSFEEMDHQVDFDDLPPIRESYFLKLDKEESKVYLANYGPLGLKVAVKMVRKSNLMSLRRLVRAYSEIQILRTIESPFIVELLAAFATSNRLFMIMEYCERGDMSSILGVDEAFPEDIGRFYLSEIVFGIRYLHTSNIMHRDLKLENIVIDGDGHLKICDFGFSKMNMLDTTRTFTLCGTVPYTAPEVCDYSGYGKLADIWSFGVMMKRMMTGQLIYPERVTMTTHKEIVSKFEDIEKEFPMPGVEIDTADLIRQCLQPEKDRLSIRGVMRHNFFSKTDWNAVASRSLPPPVLPPSTDCDYSYPTLVPLEPFNHKLIQYPANFEPQFEEHPYENFNYVNPNFGLWANPENEIDDDDDKF</sequence>
<dbReference type="InterPro" id="IPR000719">
    <property type="entry name" value="Prot_kinase_dom"/>
</dbReference>
<evidence type="ECO:0000313" key="10">
    <source>
        <dbReference type="Proteomes" id="UP000095282"/>
    </source>
</evidence>